<dbReference type="InterPro" id="IPR050564">
    <property type="entry name" value="F420-G6PD/mer"/>
</dbReference>
<comment type="caution">
    <text evidence="5">The sequence shown here is derived from an EMBL/GenBank/DDBJ whole genome shotgun (WGS) entry which is preliminary data.</text>
</comment>
<sequence>MADYGHELLFGTFITPQADQADRVVALARLTEQVGLDLVTVQDHPYQARFLDTWTLLSVIAAGTTTLRVSPNVANLPLRPPAVLARSVATLDILSGGRVELGLGAGAFWDGVAAMGGRRLDPAQGVEALEEGIRIIRSIWSTDGGAVRVDGTHYRVWGAHPGPVPAHDVGIWVGSYKKRMLALTGRLADGWLPSSPYAAPDALPAMNARIDEAAVEAGRRPADVRRLYNISGSFTNHGTGFLNGPAHMWAEQLAELTLTQGMSGYIVMGDDPDMIRRFASEVAPAVQELVANERALRTDRPSPAERAGRTSEPPPTEQAGRTSEPPPTEQAGPTNRPSPSGTDGDRERASLTTASPASGTPTPPAVPTSAFSVVPTPDDGTRLSDVAVWDETTRPTGPAPDPNRRYTAHEQASGRHLIEVHDHLREELDNVRRLVEQVAAGTMDPGTARSHINEMTMRQNNWTLGVYCQSYCRVVTTHHTIEDVSFFPHLRQAMPELVPVVDRLEQEHHTIHDVLERVDQALVALVTEPDGMKSVRAAVDLLTDTLLSHLSYEERELIEPLARLGLS</sequence>
<feature type="compositionally biased region" description="Polar residues" evidence="2">
    <location>
        <begin position="331"/>
        <end position="341"/>
    </location>
</feature>
<dbReference type="CDD" id="cd01097">
    <property type="entry name" value="Tetrahydromethanopterin_reductase"/>
    <property type="match status" value="1"/>
</dbReference>
<organism evidence="5 6">
    <name type="scientific">Sphaerisporangium flaviroseum</name>
    <dbReference type="NCBI Taxonomy" id="509199"/>
    <lineage>
        <taxon>Bacteria</taxon>
        <taxon>Bacillati</taxon>
        <taxon>Actinomycetota</taxon>
        <taxon>Actinomycetes</taxon>
        <taxon>Streptosporangiales</taxon>
        <taxon>Streptosporangiaceae</taxon>
        <taxon>Sphaerisporangium</taxon>
    </lineage>
</organism>
<evidence type="ECO:0000256" key="1">
    <source>
        <dbReference type="ARBA" id="ARBA00023002"/>
    </source>
</evidence>
<evidence type="ECO:0008006" key="7">
    <source>
        <dbReference type="Google" id="ProtNLM"/>
    </source>
</evidence>
<dbReference type="Pfam" id="PF00296">
    <property type="entry name" value="Bac_luciferase"/>
    <property type="match status" value="1"/>
</dbReference>
<dbReference type="SUPFAM" id="SSF51679">
    <property type="entry name" value="Bacterial luciferase-like"/>
    <property type="match status" value="1"/>
</dbReference>
<dbReference type="Gene3D" id="1.20.120.520">
    <property type="entry name" value="nmb1532 protein domain like"/>
    <property type="match status" value="1"/>
</dbReference>
<feature type="compositionally biased region" description="Basic and acidic residues" evidence="2">
    <location>
        <begin position="294"/>
        <end position="309"/>
    </location>
</feature>
<proteinExistence type="predicted"/>
<evidence type="ECO:0000259" key="4">
    <source>
        <dbReference type="Pfam" id="PF01814"/>
    </source>
</evidence>
<gene>
    <name evidence="5" type="ORF">GCM10022226_11060</name>
</gene>
<keyword evidence="6" id="KW-1185">Reference proteome</keyword>
<reference evidence="6" key="1">
    <citation type="journal article" date="2019" name="Int. J. Syst. Evol. Microbiol.">
        <title>The Global Catalogue of Microorganisms (GCM) 10K type strain sequencing project: providing services to taxonomists for standard genome sequencing and annotation.</title>
        <authorList>
            <consortium name="The Broad Institute Genomics Platform"/>
            <consortium name="The Broad Institute Genome Sequencing Center for Infectious Disease"/>
            <person name="Wu L."/>
            <person name="Ma J."/>
        </authorList>
    </citation>
    <scope>NUCLEOTIDE SEQUENCE [LARGE SCALE GENOMIC DNA]</scope>
    <source>
        <strain evidence="6">JCM 16908</strain>
    </source>
</reference>
<evidence type="ECO:0000313" key="6">
    <source>
        <dbReference type="Proteomes" id="UP001500888"/>
    </source>
</evidence>
<feature type="compositionally biased region" description="Basic and acidic residues" evidence="2">
    <location>
        <begin position="402"/>
        <end position="411"/>
    </location>
</feature>
<evidence type="ECO:0000259" key="3">
    <source>
        <dbReference type="Pfam" id="PF00296"/>
    </source>
</evidence>
<keyword evidence="1" id="KW-0560">Oxidoreductase</keyword>
<evidence type="ECO:0000313" key="5">
    <source>
        <dbReference type="EMBL" id="GAA3793523.1"/>
    </source>
</evidence>
<dbReference type="PANTHER" id="PTHR43244">
    <property type="match status" value="1"/>
</dbReference>
<feature type="domain" description="Hemerythrin-like" evidence="4">
    <location>
        <begin position="417"/>
        <end position="558"/>
    </location>
</feature>
<dbReference type="Proteomes" id="UP001500888">
    <property type="component" value="Unassembled WGS sequence"/>
</dbReference>
<dbReference type="CDD" id="cd12108">
    <property type="entry name" value="Hr-like"/>
    <property type="match status" value="1"/>
</dbReference>
<dbReference type="InterPro" id="IPR011251">
    <property type="entry name" value="Luciferase-like_dom"/>
</dbReference>
<accession>A0ABP7HJL8</accession>
<feature type="compositionally biased region" description="Low complexity" evidence="2">
    <location>
        <begin position="350"/>
        <end position="360"/>
    </location>
</feature>
<evidence type="ECO:0000256" key="2">
    <source>
        <dbReference type="SAM" id="MobiDB-lite"/>
    </source>
</evidence>
<feature type="region of interest" description="Disordered" evidence="2">
    <location>
        <begin position="290"/>
        <end position="411"/>
    </location>
</feature>
<dbReference type="InterPro" id="IPR012312">
    <property type="entry name" value="Hemerythrin-like"/>
</dbReference>
<feature type="domain" description="Luciferase-like" evidence="3">
    <location>
        <begin position="16"/>
        <end position="228"/>
    </location>
</feature>
<dbReference type="RefSeq" id="WP_344934931.1">
    <property type="nucleotide sequence ID" value="NZ_BAAAZR010000001.1"/>
</dbReference>
<dbReference type="PANTHER" id="PTHR43244:SF1">
    <property type="entry name" value="5,10-METHYLENETETRAHYDROMETHANOPTERIN REDUCTASE"/>
    <property type="match status" value="1"/>
</dbReference>
<dbReference type="Gene3D" id="3.20.20.30">
    <property type="entry name" value="Luciferase-like domain"/>
    <property type="match status" value="1"/>
</dbReference>
<dbReference type="Pfam" id="PF01814">
    <property type="entry name" value="Hemerythrin"/>
    <property type="match status" value="1"/>
</dbReference>
<dbReference type="InterPro" id="IPR036661">
    <property type="entry name" value="Luciferase-like_sf"/>
</dbReference>
<dbReference type="EMBL" id="BAAAZR010000001">
    <property type="protein sequence ID" value="GAA3793523.1"/>
    <property type="molecule type" value="Genomic_DNA"/>
</dbReference>
<protein>
    <recommendedName>
        <fullName evidence="7">5,10-methylene tetrahydromethanopterin reductase</fullName>
    </recommendedName>
</protein>
<name>A0ABP7HJL8_9ACTN</name>